<keyword evidence="2" id="KW-1133">Transmembrane helix</keyword>
<gene>
    <name evidence="3" type="ORF">TNCV_1120031</name>
</gene>
<dbReference type="EMBL" id="BMAU01021356">
    <property type="protein sequence ID" value="GFY20769.1"/>
    <property type="molecule type" value="Genomic_DNA"/>
</dbReference>
<keyword evidence="2" id="KW-0812">Transmembrane</keyword>
<sequence>MHHHHVLHHVVVTVMVPMIAVVVLVVLAQDLGDEPCNQHRTEIRTSSVLASSSSEKPSPSIPMVGLCLHGQQQHRKKSCEKGEELVPSEDHCSADERKNS</sequence>
<proteinExistence type="predicted"/>
<reference evidence="3" key="1">
    <citation type="submission" date="2020-08" db="EMBL/GenBank/DDBJ databases">
        <title>Multicomponent nature underlies the extraordinary mechanical properties of spider dragline silk.</title>
        <authorList>
            <person name="Kono N."/>
            <person name="Nakamura H."/>
            <person name="Mori M."/>
            <person name="Yoshida Y."/>
            <person name="Ohtoshi R."/>
            <person name="Malay A.D."/>
            <person name="Moran D.A.P."/>
            <person name="Tomita M."/>
            <person name="Numata K."/>
            <person name="Arakawa K."/>
        </authorList>
    </citation>
    <scope>NUCLEOTIDE SEQUENCE</scope>
</reference>
<evidence type="ECO:0000256" key="1">
    <source>
        <dbReference type="SAM" id="MobiDB-lite"/>
    </source>
</evidence>
<feature type="transmembrane region" description="Helical" evidence="2">
    <location>
        <begin position="6"/>
        <end position="28"/>
    </location>
</feature>
<feature type="compositionally biased region" description="Low complexity" evidence="1">
    <location>
        <begin position="46"/>
        <end position="61"/>
    </location>
</feature>
<name>A0A8X6VSF9_TRICX</name>
<evidence type="ECO:0000256" key="2">
    <source>
        <dbReference type="SAM" id="Phobius"/>
    </source>
</evidence>
<comment type="caution">
    <text evidence="3">The sequence shown here is derived from an EMBL/GenBank/DDBJ whole genome shotgun (WGS) entry which is preliminary data.</text>
</comment>
<accession>A0A8X6VSF9</accession>
<feature type="compositionally biased region" description="Basic and acidic residues" evidence="1">
    <location>
        <begin position="79"/>
        <end position="100"/>
    </location>
</feature>
<feature type="region of interest" description="Disordered" evidence="1">
    <location>
        <begin position="77"/>
        <end position="100"/>
    </location>
</feature>
<keyword evidence="2" id="KW-0472">Membrane</keyword>
<feature type="region of interest" description="Disordered" evidence="1">
    <location>
        <begin position="38"/>
        <end position="61"/>
    </location>
</feature>
<dbReference type="Proteomes" id="UP000887159">
    <property type="component" value="Unassembled WGS sequence"/>
</dbReference>
<keyword evidence="4" id="KW-1185">Reference proteome</keyword>
<dbReference type="AlphaFoldDB" id="A0A8X6VSF9"/>
<evidence type="ECO:0000313" key="4">
    <source>
        <dbReference type="Proteomes" id="UP000887159"/>
    </source>
</evidence>
<evidence type="ECO:0000313" key="3">
    <source>
        <dbReference type="EMBL" id="GFY20769.1"/>
    </source>
</evidence>
<organism evidence="3 4">
    <name type="scientific">Trichonephila clavipes</name>
    <name type="common">Golden silk orbweaver</name>
    <name type="synonym">Nephila clavipes</name>
    <dbReference type="NCBI Taxonomy" id="2585209"/>
    <lineage>
        <taxon>Eukaryota</taxon>
        <taxon>Metazoa</taxon>
        <taxon>Ecdysozoa</taxon>
        <taxon>Arthropoda</taxon>
        <taxon>Chelicerata</taxon>
        <taxon>Arachnida</taxon>
        <taxon>Araneae</taxon>
        <taxon>Araneomorphae</taxon>
        <taxon>Entelegynae</taxon>
        <taxon>Araneoidea</taxon>
        <taxon>Nephilidae</taxon>
        <taxon>Trichonephila</taxon>
    </lineage>
</organism>
<protein>
    <submittedName>
        <fullName evidence="3">Uncharacterized protein</fullName>
    </submittedName>
</protein>